<evidence type="ECO:0000313" key="4">
    <source>
        <dbReference type="Proteomes" id="UP000241818"/>
    </source>
</evidence>
<keyword evidence="2" id="KW-0812">Transmembrane</keyword>
<feature type="transmembrane region" description="Helical" evidence="2">
    <location>
        <begin position="1604"/>
        <end position="1626"/>
    </location>
</feature>
<feature type="region of interest" description="Disordered" evidence="1">
    <location>
        <begin position="1361"/>
        <end position="1385"/>
    </location>
</feature>
<dbReference type="EMBL" id="KZ679013">
    <property type="protein sequence ID" value="PSS14759.1"/>
    <property type="molecule type" value="Genomic_DNA"/>
</dbReference>
<keyword evidence="4" id="KW-1185">Reference proteome</keyword>
<name>A0A2T3AXF6_AMORE</name>
<evidence type="ECO:0000313" key="3">
    <source>
        <dbReference type="EMBL" id="PSS14759.1"/>
    </source>
</evidence>
<sequence>MAPSQSNLSDPKYLYDFVVSTTQESINAGLVQYLHNTKGKQPLTYLCFLADNTGAPTIQKSLDEILQMSGGLNPFDIPDGTDYRDPRINKLTEVRFVCGIQMQSGIPPGCVVNVPKKGPQVQLPEPIVTLGNTSDNVLFNMYCSSITVIKNNPPGGWNSAGSWQWFSQPSGKPWYIKTRTNLLSSALDKSLDTPYFQSHPEERDALRQKLNNISGSAFSLQQLVVNLDSAVAQTAPSFVGVTDRTAEFLLTQSFINIWSSTAKAKGLPLIGVTAVAQQPDGSPLRLTGLERWVSPVVDPLSGLQITDPSPLQSSATTLNYLCATDSHPLPGAASFNWNWIEPQDVAQSSGVIAIKRSTIGAFLAKEILPKARESCIKPWTGVKALDIVGGVRYSWSFASGQEPTVNIKDSGPLVATIDYSHTSNAWDKMAATYGELNMTSTYSCSIFFGKHDTTVSPPVDLGGNIFTIVQSLKISVYLQWSATGRSANVLDKTLSDEYVISVDNSGGLISSASKSSSTDKSSDGDVGWLVNAFTNVGDMLADIRHRSGSFLNAQISTIPFNQIRNFVFPGAKVFSYKTAAFSKHHDLVSLITYINPTVSRESARSMMLSEASFRINSIPDRLQEGVTITTSTDMMLNYVQGELVKPQGKFQALQTTNGNALLFAIDSFGAFNVIEEATGQTQTGWRATDLSKIIKERFPSGAKATAFDVGQNVMNENTISLAMSVRANGSDTLLLSLFNSPSSTSWWIANPNWQLIPFDAENPPSSIQITNIYISETEQQQQYIMVDILRDPTSPLKDTARYIVDPFTTSGVYWTPHTLPFDVEEGTYQSCMGRVSNAYVDGIYTAGTVKDVAQLAYVPLFNLSGDAAPMPTRLVLPNRTVASAIASARNNDRGSSLYGTTDLYAVGQSTLYRWDPDQQLNDSAVGTALLTNPVFAGTSTIIALTRNRVTTIFGKNASNVVYYTSCYIDRLADPNSWSVPVPVLHGIERITSYINVKDGGNTVFAAGGNKIQKLTQATGTTSKLWQAQPITLAASPQSKAVSFNSYTSIIQVKGEDGLPVTGAEVVLTTEARTPVYIDGLYYILSTTPITVPVNQSGQVIIIQATDSIVGATIFAKIGNTTQTIDPMAKSFAKLAQLSDKNALKDAQIRTDTTAGGVMGTPKTAPLVSSSVSDNDLQATSQSIRLLTDAYNKQTSKNSALPSFCVAAPVLADLVVPQKSIKFDLGDYLAISAGDLFNWLKTGVKNVIDIIKNAATGLWEFIVKIGNQVYRAILDTVEAIVGAVEWVFNKIKTGVETLIRYVEFLFEWDDIRRTKQVMYNLVRFYMMDMVSGIKTAQSQFDNSIADAQKAVAELSGIKDWTPLGDSASKPPSGIATDPSKDQTSGSQMMASHFRNQADNMTMPQGMPEISLVQSLVDDMMKAMASQGLVFTQTFDQLKALAADFLKLSLADILKRLAGILVESVLVTTQVVVDAMLNVLHQLASTAIAVLDTKIHIPIISDILNAIGFPDISFLDLFTWIGAAGITIVFKIARGKAPFADDATSRALIQAKDWNSFSAALSSLEFSQSVGNTIYSAGHAITGFIAFTGNFLFFAEAMDVSPANVFGIPSAIMGVIGAAAAGGADALVAKMPLDNTAISVLRKITTVATIMSKLIFSGLGQKYLATGRLSFLKANDNRKVGAVFNTALVFPALICTCYHFYELSQKPVSKERSLAIIGETSSMVQYLGRISYCVAIFDPDPETRVIPASVMAGSNVVMFVLETAGAVAVVV</sequence>
<accession>A0A2T3AXF6</accession>
<feature type="transmembrane region" description="Helical" evidence="2">
    <location>
        <begin position="1678"/>
        <end position="1699"/>
    </location>
</feature>
<dbReference type="STRING" id="857342.A0A2T3AXF6"/>
<dbReference type="GeneID" id="36570817"/>
<protein>
    <submittedName>
        <fullName evidence="3">Uncharacterized protein</fullName>
    </submittedName>
</protein>
<keyword evidence="2" id="KW-0472">Membrane</keyword>
<dbReference type="OrthoDB" id="3562932at2759"/>
<feature type="transmembrane region" description="Helical" evidence="2">
    <location>
        <begin position="1572"/>
        <end position="1592"/>
    </location>
</feature>
<evidence type="ECO:0000256" key="1">
    <source>
        <dbReference type="SAM" id="MobiDB-lite"/>
    </source>
</evidence>
<dbReference type="InParanoid" id="A0A2T3AXF6"/>
<dbReference type="RefSeq" id="XP_024719358.1">
    <property type="nucleotide sequence ID" value="XM_024862736.1"/>
</dbReference>
<gene>
    <name evidence="3" type="ORF">M430DRAFT_141905</name>
</gene>
<dbReference type="Proteomes" id="UP000241818">
    <property type="component" value="Unassembled WGS sequence"/>
</dbReference>
<keyword evidence="2" id="KW-1133">Transmembrane helix</keyword>
<reference evidence="3 4" key="1">
    <citation type="journal article" date="2018" name="New Phytol.">
        <title>Comparative genomics and transcriptomics depict ericoid mycorrhizal fungi as versatile saprotrophs and plant mutualists.</title>
        <authorList>
            <person name="Martino E."/>
            <person name="Morin E."/>
            <person name="Grelet G.A."/>
            <person name="Kuo A."/>
            <person name="Kohler A."/>
            <person name="Daghino S."/>
            <person name="Barry K.W."/>
            <person name="Cichocki N."/>
            <person name="Clum A."/>
            <person name="Dockter R.B."/>
            <person name="Hainaut M."/>
            <person name="Kuo R.C."/>
            <person name="LaButti K."/>
            <person name="Lindahl B.D."/>
            <person name="Lindquist E.A."/>
            <person name="Lipzen A."/>
            <person name="Khouja H.R."/>
            <person name="Magnuson J."/>
            <person name="Murat C."/>
            <person name="Ohm R.A."/>
            <person name="Singer S.W."/>
            <person name="Spatafora J.W."/>
            <person name="Wang M."/>
            <person name="Veneault-Fourrey C."/>
            <person name="Henrissat B."/>
            <person name="Grigoriev I.V."/>
            <person name="Martin F.M."/>
            <person name="Perotto S."/>
        </authorList>
    </citation>
    <scope>NUCLEOTIDE SEQUENCE [LARGE SCALE GENOMIC DNA]</scope>
    <source>
        <strain evidence="3 4">ATCC 22711</strain>
    </source>
</reference>
<organism evidence="3 4">
    <name type="scientific">Amorphotheca resinae ATCC 22711</name>
    <dbReference type="NCBI Taxonomy" id="857342"/>
    <lineage>
        <taxon>Eukaryota</taxon>
        <taxon>Fungi</taxon>
        <taxon>Dikarya</taxon>
        <taxon>Ascomycota</taxon>
        <taxon>Pezizomycotina</taxon>
        <taxon>Leotiomycetes</taxon>
        <taxon>Helotiales</taxon>
        <taxon>Amorphothecaceae</taxon>
        <taxon>Amorphotheca</taxon>
    </lineage>
</organism>
<feature type="transmembrane region" description="Helical" evidence="2">
    <location>
        <begin position="1638"/>
        <end position="1658"/>
    </location>
</feature>
<proteinExistence type="predicted"/>
<evidence type="ECO:0000256" key="2">
    <source>
        <dbReference type="SAM" id="Phobius"/>
    </source>
</evidence>